<dbReference type="OrthoDB" id="9799092at2"/>
<dbReference type="Pfam" id="PF00583">
    <property type="entry name" value="Acetyltransf_1"/>
    <property type="match status" value="1"/>
</dbReference>
<dbReference type="PROSITE" id="PS51186">
    <property type="entry name" value="GNAT"/>
    <property type="match status" value="1"/>
</dbReference>
<sequence>MNIRRLDVADAAAYRSLTLAAFAAHPEAFTSTVEERARVPMSWWEKRLRDGEAPDVVFGAFEGSELIGTAGLQFSDRFKTRHKATLFGMYVDQAHAGQGAGRALVDACLAYARTRGVSVVQLTVTEGNTRAYNLYRRSGFRDFGVEPCAVLDDAGYRSKIHMWLPLAQLAP</sequence>
<evidence type="ECO:0000256" key="1">
    <source>
        <dbReference type="ARBA" id="ARBA00022679"/>
    </source>
</evidence>
<evidence type="ECO:0000313" key="5">
    <source>
        <dbReference type="Proteomes" id="UP000298438"/>
    </source>
</evidence>
<keyword evidence="5" id="KW-1185">Reference proteome</keyword>
<evidence type="ECO:0000259" key="3">
    <source>
        <dbReference type="PROSITE" id="PS51186"/>
    </source>
</evidence>
<dbReference type="InterPro" id="IPR016181">
    <property type="entry name" value="Acyl_CoA_acyltransferase"/>
</dbReference>
<dbReference type="PANTHER" id="PTHR43877">
    <property type="entry name" value="AMINOALKYLPHOSPHONATE N-ACETYLTRANSFERASE-RELATED-RELATED"/>
    <property type="match status" value="1"/>
</dbReference>
<keyword evidence="2" id="KW-0012">Acyltransferase</keyword>
<evidence type="ECO:0000313" key="4">
    <source>
        <dbReference type="EMBL" id="TFW29353.1"/>
    </source>
</evidence>
<protein>
    <submittedName>
        <fullName evidence="4">GNAT family N-acetyltransferase</fullName>
    </submittedName>
</protein>
<dbReference type="SUPFAM" id="SSF55729">
    <property type="entry name" value="Acyl-CoA N-acyltransferases (Nat)"/>
    <property type="match status" value="1"/>
</dbReference>
<dbReference type="Gene3D" id="3.40.630.30">
    <property type="match status" value="1"/>
</dbReference>
<gene>
    <name evidence="4" type="ORF">E4L96_01600</name>
</gene>
<evidence type="ECO:0000256" key="2">
    <source>
        <dbReference type="ARBA" id="ARBA00023315"/>
    </source>
</evidence>
<dbReference type="AlphaFoldDB" id="A0A4Y9SXJ2"/>
<reference evidence="4 5" key="1">
    <citation type="submission" date="2019-03" db="EMBL/GenBank/DDBJ databases">
        <title>Draft Genome Sequence of Massilia arenosa sp. nov., a Novel Massilia Species Isolated from a Sandy-loam Maize Soil.</title>
        <authorList>
            <person name="Raths R."/>
            <person name="Peta V."/>
            <person name="Bucking H."/>
        </authorList>
    </citation>
    <scope>NUCLEOTIDE SEQUENCE [LARGE SCALE GENOMIC DNA]</scope>
    <source>
        <strain evidence="4 5">MC02</strain>
    </source>
</reference>
<feature type="domain" description="N-acetyltransferase" evidence="3">
    <location>
        <begin position="1"/>
        <end position="167"/>
    </location>
</feature>
<dbReference type="GO" id="GO:0016747">
    <property type="term" value="F:acyltransferase activity, transferring groups other than amino-acyl groups"/>
    <property type="evidence" value="ECO:0007669"/>
    <property type="project" value="InterPro"/>
</dbReference>
<dbReference type="EMBL" id="SPVF01000020">
    <property type="protein sequence ID" value="TFW29353.1"/>
    <property type="molecule type" value="Genomic_DNA"/>
</dbReference>
<dbReference type="RefSeq" id="WP_135205496.1">
    <property type="nucleotide sequence ID" value="NZ_SPVF01000020.1"/>
</dbReference>
<comment type="caution">
    <text evidence="4">The sequence shown here is derived from an EMBL/GenBank/DDBJ whole genome shotgun (WGS) entry which is preliminary data.</text>
</comment>
<dbReference type="InterPro" id="IPR050832">
    <property type="entry name" value="Bact_Acetyltransf"/>
</dbReference>
<name>A0A4Y9SXJ2_9BURK</name>
<dbReference type="CDD" id="cd04301">
    <property type="entry name" value="NAT_SF"/>
    <property type="match status" value="1"/>
</dbReference>
<dbReference type="InterPro" id="IPR000182">
    <property type="entry name" value="GNAT_dom"/>
</dbReference>
<dbReference type="Proteomes" id="UP000298438">
    <property type="component" value="Unassembled WGS sequence"/>
</dbReference>
<accession>A0A4Y9SXJ2</accession>
<organism evidence="4 5">
    <name type="scientific">Zemynaea arenosa</name>
    <dbReference type="NCBI Taxonomy" id="2561931"/>
    <lineage>
        <taxon>Bacteria</taxon>
        <taxon>Pseudomonadati</taxon>
        <taxon>Pseudomonadota</taxon>
        <taxon>Betaproteobacteria</taxon>
        <taxon>Burkholderiales</taxon>
        <taxon>Oxalobacteraceae</taxon>
        <taxon>Telluria group</taxon>
        <taxon>Zemynaea</taxon>
    </lineage>
</organism>
<keyword evidence="1 4" id="KW-0808">Transferase</keyword>
<proteinExistence type="predicted"/>